<accession>A0A150XKQ2</accession>
<dbReference type="EMBL" id="LRPB01000049">
    <property type="protein sequence ID" value="KYG79293.1"/>
    <property type="molecule type" value="Genomic_DNA"/>
</dbReference>
<evidence type="ECO:0000313" key="1">
    <source>
        <dbReference type="EMBL" id="KYG79293.1"/>
    </source>
</evidence>
<comment type="caution">
    <text evidence="1">The sequence shown here is derived from an EMBL/GenBank/DDBJ whole genome shotgun (WGS) entry which is preliminary data.</text>
</comment>
<protein>
    <submittedName>
        <fullName evidence="1">Phosphoribosylpyrophosphate synthetase</fullName>
    </submittedName>
</protein>
<evidence type="ECO:0000313" key="2">
    <source>
        <dbReference type="Proteomes" id="UP000075663"/>
    </source>
</evidence>
<sequence>MKSYDTLYEALNDLKKRGYTLDFNLKPHCIECPTYKLELHPENFEIKETYRFEGMSSPDDNSIVYAIQSGKSLKGVLVDAYGVYAEALSDAMIAKLKVSRGSSD</sequence>
<reference evidence="1 2" key="1">
    <citation type="submission" date="2016-01" db="EMBL/GenBank/DDBJ databases">
        <title>Genome sequencing of Roseivirga seohaensis SW-152.</title>
        <authorList>
            <person name="Selvaratnam C."/>
            <person name="Thevarajoo S."/>
            <person name="Goh K.M."/>
            <person name="Ee R."/>
            <person name="Chan K.-G."/>
            <person name="Chong C.S."/>
        </authorList>
    </citation>
    <scope>NUCLEOTIDE SEQUENCE [LARGE SCALE GENOMIC DNA]</scope>
    <source>
        <strain evidence="1 2">SW-152</strain>
    </source>
</reference>
<proteinExistence type="predicted"/>
<dbReference type="AlphaFoldDB" id="A0A150XKQ2"/>
<dbReference type="RefSeq" id="WP_062303387.1">
    <property type="nucleotide sequence ID" value="NZ_LRPB01000049.1"/>
</dbReference>
<dbReference type="Proteomes" id="UP000075663">
    <property type="component" value="Unassembled WGS sequence"/>
</dbReference>
<gene>
    <name evidence="1" type="ORF">AWW67_13020</name>
</gene>
<dbReference type="STRING" id="1914963.AWW67_13020"/>
<name>A0A150XKQ2_9BACT</name>
<organism evidence="1 2">
    <name type="scientific">Roseivirga seohaensis</name>
    <dbReference type="NCBI Taxonomy" id="1914963"/>
    <lineage>
        <taxon>Bacteria</taxon>
        <taxon>Pseudomonadati</taxon>
        <taxon>Bacteroidota</taxon>
        <taxon>Cytophagia</taxon>
        <taxon>Cytophagales</taxon>
        <taxon>Roseivirgaceae</taxon>
        <taxon>Roseivirga</taxon>
    </lineage>
</organism>